<dbReference type="HOGENOM" id="CLU_930333_0_0_9"/>
<evidence type="ECO:0000313" key="3">
    <source>
        <dbReference type="Proteomes" id="UP000003494"/>
    </source>
</evidence>
<feature type="compositionally biased region" description="Basic residues" evidence="1">
    <location>
        <begin position="289"/>
        <end position="299"/>
    </location>
</feature>
<feature type="region of interest" description="Disordered" evidence="1">
    <location>
        <begin position="1"/>
        <end position="105"/>
    </location>
</feature>
<evidence type="ECO:0000313" key="2">
    <source>
        <dbReference type="EMBL" id="EEP29425.1"/>
    </source>
</evidence>
<feature type="compositionally biased region" description="Basic and acidic residues" evidence="1">
    <location>
        <begin position="69"/>
        <end position="105"/>
    </location>
</feature>
<keyword evidence="3" id="KW-1185">Reference proteome</keyword>
<proteinExistence type="predicted"/>
<sequence>MIHKVKSYEIQSLSQGTALPDRGPAFLFDSRSQKAADPIQDKQVSRVKDIEKPLVKRPPAPGLAIVGKAEQKEGEEDARQIHFTADRRPADNLKEPQEKSIDDGHLKIGSPHAGFILIIADQQKGHDHPVSRPVPPNTQKHAGADHQSADLGVLVLFLVKIAGQKTQKEGIYDAEIGPQRTANIEIEAKGNPGDQSENPHTGQVFLQIPRVDKSLRYKKGHRRPCQPPDEMHGLPLPAAGWNKAPGDVINDHGQDHQVFNLISIERKRFHRAIVPQAPHRGQANIKNRLPWHHAHKPDA</sequence>
<feature type="region of interest" description="Disordered" evidence="1">
    <location>
        <begin position="123"/>
        <end position="145"/>
    </location>
</feature>
<organism evidence="2 3">
    <name type="scientific">Shuttleworthella satelles DSM 14600</name>
    <dbReference type="NCBI Taxonomy" id="626523"/>
    <lineage>
        <taxon>Bacteria</taxon>
        <taxon>Bacillati</taxon>
        <taxon>Bacillota</taxon>
        <taxon>Clostridia</taxon>
        <taxon>Lachnospirales</taxon>
        <taxon>Lachnospiraceae</taxon>
        <taxon>Shuttleworthella</taxon>
    </lineage>
</organism>
<gene>
    <name evidence="2" type="ORF">GCWU000342_00783</name>
</gene>
<name>C4G9X8_9FIRM</name>
<dbReference type="STRING" id="626523.GCWU000342_00783"/>
<evidence type="ECO:0000256" key="1">
    <source>
        <dbReference type="SAM" id="MobiDB-lite"/>
    </source>
</evidence>
<dbReference type="AlphaFoldDB" id="C4G9X8"/>
<protein>
    <submittedName>
        <fullName evidence="2">Uncharacterized protein</fullName>
    </submittedName>
</protein>
<comment type="caution">
    <text evidence="2">The sequence shown here is derived from an EMBL/GenBank/DDBJ whole genome shotgun (WGS) entry which is preliminary data.</text>
</comment>
<feature type="compositionally biased region" description="Basic and acidic residues" evidence="1">
    <location>
        <begin position="31"/>
        <end position="54"/>
    </location>
</feature>
<accession>C4G9X8</accession>
<feature type="region of interest" description="Disordered" evidence="1">
    <location>
        <begin position="279"/>
        <end position="299"/>
    </location>
</feature>
<dbReference type="EMBL" id="ACIP02000001">
    <property type="protein sequence ID" value="EEP29425.1"/>
    <property type="molecule type" value="Genomic_DNA"/>
</dbReference>
<reference evidence="2" key="1">
    <citation type="submission" date="2009-04" db="EMBL/GenBank/DDBJ databases">
        <authorList>
            <person name="Weinstock G."/>
            <person name="Sodergren E."/>
            <person name="Clifton S."/>
            <person name="Fulton L."/>
            <person name="Fulton B."/>
            <person name="Courtney L."/>
            <person name="Fronick C."/>
            <person name="Harrison M."/>
            <person name="Strong C."/>
            <person name="Farmer C."/>
            <person name="Delahaunty K."/>
            <person name="Markovic C."/>
            <person name="Hall O."/>
            <person name="Minx P."/>
            <person name="Tomlinson C."/>
            <person name="Mitreva M."/>
            <person name="Nelson J."/>
            <person name="Hou S."/>
            <person name="Wollam A."/>
            <person name="Pepin K.H."/>
            <person name="Johnson M."/>
            <person name="Bhonagiri V."/>
            <person name="Nash W.E."/>
            <person name="Warren W."/>
            <person name="Chinwalla A."/>
            <person name="Mardis E.R."/>
            <person name="Wilson R.K."/>
        </authorList>
    </citation>
    <scope>NUCLEOTIDE SEQUENCE [LARGE SCALE GENOMIC DNA]</scope>
    <source>
        <strain evidence="2">DSM 14600</strain>
    </source>
</reference>
<dbReference type="Proteomes" id="UP000003494">
    <property type="component" value="Unassembled WGS sequence"/>
</dbReference>